<protein>
    <submittedName>
        <fullName evidence="1">Uncharacterized protein</fullName>
    </submittedName>
</protein>
<gene>
    <name evidence="1" type="ORF">SAMN02745729_13024</name>
</gene>
<evidence type="ECO:0000313" key="1">
    <source>
        <dbReference type="EMBL" id="SEB17572.1"/>
    </source>
</evidence>
<dbReference type="AlphaFoldDB" id="A0A1H4H8Z3"/>
<dbReference type="OrthoDB" id="7061560at2"/>
<organism evidence="1 2">
    <name type="scientific">Marinobacterium iners DSM 11526</name>
    <dbReference type="NCBI Taxonomy" id="1122198"/>
    <lineage>
        <taxon>Bacteria</taxon>
        <taxon>Pseudomonadati</taxon>
        <taxon>Pseudomonadota</taxon>
        <taxon>Gammaproteobacteria</taxon>
        <taxon>Oceanospirillales</taxon>
        <taxon>Oceanospirillaceae</taxon>
        <taxon>Marinobacterium</taxon>
    </lineage>
</organism>
<accession>A0A1H4H8Z3</accession>
<proteinExistence type="predicted"/>
<evidence type="ECO:0000313" key="2">
    <source>
        <dbReference type="Proteomes" id="UP000242469"/>
    </source>
</evidence>
<name>A0A1H4H8Z3_9GAMM</name>
<reference evidence="2" key="1">
    <citation type="submission" date="2016-10" db="EMBL/GenBank/DDBJ databases">
        <authorList>
            <person name="Varghese N."/>
            <person name="Submissions S."/>
        </authorList>
    </citation>
    <scope>NUCLEOTIDE SEQUENCE [LARGE SCALE GENOMIC DNA]</scope>
    <source>
        <strain evidence="2">DSM 11526</strain>
    </source>
</reference>
<sequence>MLSVIENSEEKLDEARFFLDLMDRLEIKRVPYTKNRLVEVEFSYLLSAFLNACYSCGEQLRRDARYKEAILGFRRRYPEFYQHGQDGGWRTKSVHFYPVKPKHDGYIPPPLDNIILRQRGDESYVLPDPGSVNFDFSAKEGHFYFSNEPYQNSICDLCAIHLHRLRELVDQCA</sequence>
<keyword evidence="2" id="KW-1185">Reference proteome</keyword>
<dbReference type="EMBL" id="FNRJ01000030">
    <property type="protein sequence ID" value="SEB17572.1"/>
    <property type="molecule type" value="Genomic_DNA"/>
</dbReference>
<dbReference type="RefSeq" id="WP_091828175.1">
    <property type="nucleotide sequence ID" value="NZ_FNRJ01000030.1"/>
</dbReference>
<dbReference type="Proteomes" id="UP000242469">
    <property type="component" value="Unassembled WGS sequence"/>
</dbReference>